<reference evidence="2" key="2">
    <citation type="submission" date="2019-08" db="EMBL/GenBank/DDBJ databases">
        <authorList>
            <person name="Duan N."/>
        </authorList>
    </citation>
    <scope>NUCLEOTIDE SEQUENCE</scope>
</reference>
<dbReference type="EMBL" id="MN367918">
    <property type="protein sequence ID" value="QPD06631.1"/>
    <property type="molecule type" value="Genomic_DNA"/>
</dbReference>
<feature type="transmembrane region" description="Helical" evidence="1">
    <location>
        <begin position="84"/>
        <end position="107"/>
    </location>
</feature>
<keyword evidence="2" id="KW-0150">Chloroplast</keyword>
<keyword evidence="1" id="KW-0812">Transmembrane</keyword>
<gene>
    <name evidence="2" type="primary">ycf1</name>
</gene>
<dbReference type="GeneID" id="63881827"/>
<keyword evidence="1" id="KW-0472">Membrane</keyword>
<protein>
    <submittedName>
        <fullName evidence="2">Hypothetical chloroplast RF1</fullName>
    </submittedName>
</protein>
<feature type="transmembrane region" description="Helical" evidence="1">
    <location>
        <begin position="47"/>
        <end position="64"/>
    </location>
</feature>
<name>A0A7S8FIK4_9ROSI</name>
<geneLocation type="chloroplast" evidence="2"/>
<sequence length="109" mass="13736">MFLFFFFNNFELRIFLISIRIRNFINWAIFFACACLLFFFFKEILEFMWILFSFFFLSIHSDLFRFLDFVRILLFFQKKGRRRIFFGGYLLFLFSPPLFESCFYFYICF</sequence>
<accession>A0A7S8FIK4</accession>
<keyword evidence="2" id="KW-0934">Plastid</keyword>
<evidence type="ECO:0000256" key="1">
    <source>
        <dbReference type="SAM" id="Phobius"/>
    </source>
</evidence>
<dbReference type="AlphaFoldDB" id="A0A7S8FIK4"/>
<dbReference type="RefSeq" id="YP_010043349.1">
    <property type="nucleotide sequence ID" value="NC_054241.1"/>
</dbReference>
<keyword evidence="1" id="KW-1133">Transmembrane helix</keyword>
<organism evidence="2">
    <name type="scientific">Handeliodendron bodinieri</name>
    <dbReference type="NCBI Taxonomy" id="290952"/>
    <lineage>
        <taxon>Eukaryota</taxon>
        <taxon>Viridiplantae</taxon>
        <taxon>Streptophyta</taxon>
        <taxon>Embryophyta</taxon>
        <taxon>Tracheophyta</taxon>
        <taxon>Spermatophyta</taxon>
        <taxon>Magnoliopsida</taxon>
        <taxon>eudicotyledons</taxon>
        <taxon>Gunneridae</taxon>
        <taxon>Pentapetalae</taxon>
        <taxon>rosids</taxon>
        <taxon>malvids</taxon>
        <taxon>Sapindales</taxon>
        <taxon>Sapindaceae</taxon>
        <taxon>Hippocastanoideae</taxon>
        <taxon>Hippocastaneae</taxon>
        <taxon>Handeliodendron</taxon>
    </lineage>
</organism>
<evidence type="ECO:0000313" key="2">
    <source>
        <dbReference type="EMBL" id="QPD06631.1"/>
    </source>
</evidence>
<reference evidence="2" key="1">
    <citation type="journal article" date="2019" name="Mitochondrial DNA Part B Resour">
        <title>The complete mitochondrial genome information of Hynobius unisacculus (Amphibia, Caudata, Hynobiidae) and the phylogenetic implication.</title>
        <authorList>
            <person name="Suk H.Y."/>
            <person name="Kim D.-Y."/>
            <person name="Cha S."/>
            <person name="Min M.-S."/>
        </authorList>
    </citation>
    <scope>NUCLEOTIDE SEQUENCE</scope>
</reference>
<feature type="transmembrane region" description="Helical" evidence="1">
    <location>
        <begin position="21"/>
        <end position="41"/>
    </location>
</feature>
<proteinExistence type="predicted"/>